<gene>
    <name evidence="1" type="ORF">MILVUS5_LOCUS1014</name>
</gene>
<name>A0ACB0IA07_TRIPR</name>
<evidence type="ECO:0000313" key="2">
    <source>
        <dbReference type="Proteomes" id="UP001177021"/>
    </source>
</evidence>
<keyword evidence="2" id="KW-1185">Reference proteome</keyword>
<comment type="caution">
    <text evidence="1">The sequence shown here is derived from an EMBL/GenBank/DDBJ whole genome shotgun (WGS) entry which is preliminary data.</text>
</comment>
<protein>
    <submittedName>
        <fullName evidence="1">Uncharacterized protein</fullName>
    </submittedName>
</protein>
<accession>A0ACB0IA07</accession>
<dbReference type="EMBL" id="CASHSV030000001">
    <property type="protein sequence ID" value="CAJ2628924.1"/>
    <property type="molecule type" value="Genomic_DNA"/>
</dbReference>
<evidence type="ECO:0000313" key="1">
    <source>
        <dbReference type="EMBL" id="CAJ2628924.1"/>
    </source>
</evidence>
<dbReference type="Proteomes" id="UP001177021">
    <property type="component" value="Unassembled WGS sequence"/>
</dbReference>
<reference evidence="1" key="1">
    <citation type="submission" date="2023-10" db="EMBL/GenBank/DDBJ databases">
        <authorList>
            <person name="Rodriguez Cubillos JULIANA M."/>
            <person name="De Vega J."/>
        </authorList>
    </citation>
    <scope>NUCLEOTIDE SEQUENCE</scope>
</reference>
<proteinExistence type="predicted"/>
<sequence>MGVHLFLVMVCFMVAFAIVKNGYTHKAHVDGSFVQRNGTQFILNGKPHYVNGFNAYWLMTMAADTPNTRSKVCTTLVQASQLGLNVARTWAFNDGGDYKALQVSPASYEENVFQGLDFLISEAGKHGVQLILSLVNNWKNFGGKSKYVEWARQRGENIISEDDFFTHPVVKQYYKNHVKTMLTRKNTINGLLYKDDPTIFAWELINQPRYKNDTSGKSIQNWVSEMAAYVKSIDSNHLLEIGLEGFYGETTSQKLFNPNSTQVGTDFISNNQIPEIDFATIHIYPDQWLPGSDETTENAFVEKWIEGHIEDSNNVLGKPLIVAEFAKSSKSPGYSIYKRDNYFKKIYEAISTSATSGGSCAGGIFWQLMPQGLDRYGDGYEVIFENSPSTIEIIKQQSIKMSSIKS</sequence>
<organism evidence="1 2">
    <name type="scientific">Trifolium pratense</name>
    <name type="common">Red clover</name>
    <dbReference type="NCBI Taxonomy" id="57577"/>
    <lineage>
        <taxon>Eukaryota</taxon>
        <taxon>Viridiplantae</taxon>
        <taxon>Streptophyta</taxon>
        <taxon>Embryophyta</taxon>
        <taxon>Tracheophyta</taxon>
        <taxon>Spermatophyta</taxon>
        <taxon>Magnoliopsida</taxon>
        <taxon>eudicotyledons</taxon>
        <taxon>Gunneridae</taxon>
        <taxon>Pentapetalae</taxon>
        <taxon>rosids</taxon>
        <taxon>fabids</taxon>
        <taxon>Fabales</taxon>
        <taxon>Fabaceae</taxon>
        <taxon>Papilionoideae</taxon>
        <taxon>50 kb inversion clade</taxon>
        <taxon>NPAAA clade</taxon>
        <taxon>Hologalegina</taxon>
        <taxon>IRL clade</taxon>
        <taxon>Trifolieae</taxon>
        <taxon>Trifolium</taxon>
    </lineage>
</organism>